<evidence type="ECO:0000313" key="2">
    <source>
        <dbReference type="EMBL" id="EFN66427.1"/>
    </source>
</evidence>
<dbReference type="Proteomes" id="UP000000311">
    <property type="component" value="Unassembled WGS sequence"/>
</dbReference>
<dbReference type="EMBL" id="GL439989">
    <property type="protein sequence ID" value="EFN66427.1"/>
    <property type="molecule type" value="Genomic_DNA"/>
</dbReference>
<proteinExistence type="predicted"/>
<protein>
    <submittedName>
        <fullName evidence="2">Uncharacterized protein</fullName>
    </submittedName>
</protein>
<gene>
    <name evidence="2" type="ORF">EAG_01875</name>
</gene>
<evidence type="ECO:0000256" key="1">
    <source>
        <dbReference type="SAM" id="MobiDB-lite"/>
    </source>
</evidence>
<dbReference type="AlphaFoldDB" id="E2AJG6"/>
<evidence type="ECO:0000313" key="3">
    <source>
        <dbReference type="Proteomes" id="UP000000311"/>
    </source>
</evidence>
<organism evidence="3">
    <name type="scientific">Camponotus floridanus</name>
    <name type="common">Florida carpenter ant</name>
    <dbReference type="NCBI Taxonomy" id="104421"/>
    <lineage>
        <taxon>Eukaryota</taxon>
        <taxon>Metazoa</taxon>
        <taxon>Ecdysozoa</taxon>
        <taxon>Arthropoda</taxon>
        <taxon>Hexapoda</taxon>
        <taxon>Insecta</taxon>
        <taxon>Pterygota</taxon>
        <taxon>Neoptera</taxon>
        <taxon>Endopterygota</taxon>
        <taxon>Hymenoptera</taxon>
        <taxon>Apocrita</taxon>
        <taxon>Aculeata</taxon>
        <taxon>Formicoidea</taxon>
        <taxon>Formicidae</taxon>
        <taxon>Formicinae</taxon>
        <taxon>Camponotus</taxon>
    </lineage>
</organism>
<dbReference type="InParanoid" id="E2AJG6"/>
<keyword evidence="3" id="KW-1185">Reference proteome</keyword>
<feature type="region of interest" description="Disordered" evidence="1">
    <location>
        <begin position="1"/>
        <end position="61"/>
    </location>
</feature>
<name>E2AJG6_CAMFO</name>
<sequence length="104" mass="11663">MTVTLSEKAEYRRALPTCPDPATGEKPPSARTPNSSERAPDHTAFRNPFGRGNTVARRPGQLSRYKTGTICTLITFFRSAYDSEAAPKPRPLLYETKSSFEERR</sequence>
<reference evidence="2 3" key="1">
    <citation type="journal article" date="2010" name="Science">
        <title>Genomic comparison of the ants Camponotus floridanus and Harpegnathos saltator.</title>
        <authorList>
            <person name="Bonasio R."/>
            <person name="Zhang G."/>
            <person name="Ye C."/>
            <person name="Mutti N.S."/>
            <person name="Fang X."/>
            <person name="Qin N."/>
            <person name="Donahue G."/>
            <person name="Yang P."/>
            <person name="Li Q."/>
            <person name="Li C."/>
            <person name="Zhang P."/>
            <person name="Huang Z."/>
            <person name="Berger S.L."/>
            <person name="Reinberg D."/>
            <person name="Wang J."/>
            <person name="Liebig J."/>
        </authorList>
    </citation>
    <scope>NUCLEOTIDE SEQUENCE [LARGE SCALE GENOMIC DNA]</scope>
    <source>
        <strain evidence="3">C129</strain>
    </source>
</reference>
<accession>E2AJG6</accession>